<dbReference type="Gene3D" id="1.50.10.20">
    <property type="match status" value="1"/>
</dbReference>
<protein>
    <recommendedName>
        <fullName evidence="2">Squalene cyclase N-terminal domain-containing protein</fullName>
    </recommendedName>
</protein>
<evidence type="ECO:0000256" key="1">
    <source>
        <dbReference type="SAM" id="MobiDB-lite"/>
    </source>
</evidence>
<evidence type="ECO:0000259" key="2">
    <source>
        <dbReference type="Pfam" id="PF13249"/>
    </source>
</evidence>
<keyword evidence="4" id="KW-1185">Reference proteome</keyword>
<evidence type="ECO:0000313" key="4">
    <source>
        <dbReference type="Proteomes" id="UP000823388"/>
    </source>
</evidence>
<dbReference type="Pfam" id="PF13249">
    <property type="entry name" value="SQHop_cyclase_N"/>
    <property type="match status" value="1"/>
</dbReference>
<dbReference type="PANTHER" id="PTHR11764">
    <property type="entry name" value="TERPENE CYCLASE/MUTASE FAMILY MEMBER"/>
    <property type="match status" value="1"/>
</dbReference>
<proteinExistence type="predicted"/>
<dbReference type="InterPro" id="IPR008930">
    <property type="entry name" value="Terpenoid_cyclase/PrenylTrfase"/>
</dbReference>
<feature type="region of interest" description="Disordered" evidence="1">
    <location>
        <begin position="115"/>
        <end position="199"/>
    </location>
</feature>
<dbReference type="GO" id="GO:0016104">
    <property type="term" value="P:triterpenoid biosynthetic process"/>
    <property type="evidence" value="ECO:0007669"/>
    <property type="project" value="InterPro"/>
</dbReference>
<dbReference type="PANTHER" id="PTHR11764:SF89">
    <property type="entry name" value="TERPENE CYCLASE_MUTASE FAMILY MEMBER"/>
    <property type="match status" value="1"/>
</dbReference>
<feature type="domain" description="Squalene cyclase N-terminal" evidence="2">
    <location>
        <begin position="20"/>
        <end position="112"/>
    </location>
</feature>
<dbReference type="GO" id="GO:0016866">
    <property type="term" value="F:intramolecular transferase activity"/>
    <property type="evidence" value="ECO:0007669"/>
    <property type="project" value="InterPro"/>
</dbReference>
<accession>A0A8T0PJC4</accession>
<comment type="caution">
    <text evidence="3">The sequence shown here is derived from an EMBL/GenBank/DDBJ whole genome shotgun (WGS) entry which is preliminary data.</text>
</comment>
<dbReference type="InterPro" id="IPR018333">
    <property type="entry name" value="Squalene_cyclase"/>
</dbReference>
<organism evidence="3 4">
    <name type="scientific">Panicum virgatum</name>
    <name type="common">Blackwell switchgrass</name>
    <dbReference type="NCBI Taxonomy" id="38727"/>
    <lineage>
        <taxon>Eukaryota</taxon>
        <taxon>Viridiplantae</taxon>
        <taxon>Streptophyta</taxon>
        <taxon>Embryophyta</taxon>
        <taxon>Tracheophyta</taxon>
        <taxon>Spermatophyta</taxon>
        <taxon>Magnoliopsida</taxon>
        <taxon>Liliopsida</taxon>
        <taxon>Poales</taxon>
        <taxon>Poaceae</taxon>
        <taxon>PACMAD clade</taxon>
        <taxon>Panicoideae</taxon>
        <taxon>Panicodae</taxon>
        <taxon>Paniceae</taxon>
        <taxon>Panicinae</taxon>
        <taxon>Panicum</taxon>
        <taxon>Panicum sect. Hiantes</taxon>
    </lineage>
</organism>
<dbReference type="InterPro" id="IPR032697">
    <property type="entry name" value="SQ_cyclase_N"/>
</dbReference>
<dbReference type="EMBL" id="CM029051">
    <property type="protein sequence ID" value="KAG2561700.1"/>
    <property type="molecule type" value="Genomic_DNA"/>
</dbReference>
<gene>
    <name evidence="3" type="ORF">PVAP13_8KG202500</name>
</gene>
<name>A0A8T0PJC4_PANVG</name>
<feature type="compositionally biased region" description="Basic residues" evidence="1">
    <location>
        <begin position="135"/>
        <end position="145"/>
    </location>
</feature>
<sequence>MWRLKISEGGGQRIVWLMYRNEDGGWGFNVLDESAMFGTCLNYVTLRLLGQVQKDENDGLAKGRSWILSHGTATAAPQWAKILLSVLGVYDWSGNRPVIPELCLVPRFLPIHPGSPPKAGPVMVNNDEARNASSARRRPRRRRPLAGREEMDASDLEKLRAWAESPRLRRAIEDPHNRRTKPGDGPALDQGQLSSCNPL</sequence>
<reference evidence="3" key="1">
    <citation type="submission" date="2020-05" db="EMBL/GenBank/DDBJ databases">
        <title>WGS assembly of Panicum virgatum.</title>
        <authorList>
            <person name="Lovell J.T."/>
            <person name="Jenkins J."/>
            <person name="Shu S."/>
            <person name="Juenger T.E."/>
            <person name="Schmutz J."/>
        </authorList>
    </citation>
    <scope>NUCLEOTIDE SEQUENCE</scope>
    <source>
        <strain evidence="3">AP13</strain>
    </source>
</reference>
<dbReference type="AlphaFoldDB" id="A0A8T0PJC4"/>
<feature type="compositionally biased region" description="Basic and acidic residues" evidence="1">
    <location>
        <begin position="146"/>
        <end position="177"/>
    </location>
</feature>
<evidence type="ECO:0000313" key="3">
    <source>
        <dbReference type="EMBL" id="KAG2561700.1"/>
    </source>
</evidence>
<dbReference type="Proteomes" id="UP000823388">
    <property type="component" value="Chromosome 8K"/>
</dbReference>
<dbReference type="SUPFAM" id="SSF48239">
    <property type="entry name" value="Terpenoid cyclases/Protein prenyltransferases"/>
    <property type="match status" value="1"/>
</dbReference>
<dbReference type="GO" id="GO:0005811">
    <property type="term" value="C:lipid droplet"/>
    <property type="evidence" value="ECO:0007669"/>
    <property type="project" value="InterPro"/>
</dbReference>